<organism evidence="2 3">
    <name type="scientific">Ataeniobius toweri</name>
    <dbReference type="NCBI Taxonomy" id="208326"/>
    <lineage>
        <taxon>Eukaryota</taxon>
        <taxon>Metazoa</taxon>
        <taxon>Chordata</taxon>
        <taxon>Craniata</taxon>
        <taxon>Vertebrata</taxon>
        <taxon>Euteleostomi</taxon>
        <taxon>Actinopterygii</taxon>
        <taxon>Neopterygii</taxon>
        <taxon>Teleostei</taxon>
        <taxon>Neoteleostei</taxon>
        <taxon>Acanthomorphata</taxon>
        <taxon>Ovalentaria</taxon>
        <taxon>Atherinomorphae</taxon>
        <taxon>Cyprinodontiformes</taxon>
        <taxon>Goodeidae</taxon>
        <taxon>Ataeniobius</taxon>
    </lineage>
</organism>
<protein>
    <submittedName>
        <fullName evidence="2">Uncharacterized protein</fullName>
    </submittedName>
</protein>
<accession>A0ABU7C495</accession>
<feature type="region of interest" description="Disordered" evidence="1">
    <location>
        <begin position="66"/>
        <end position="112"/>
    </location>
</feature>
<dbReference type="EMBL" id="JAHUTI010076353">
    <property type="protein sequence ID" value="MED6256570.1"/>
    <property type="molecule type" value="Genomic_DNA"/>
</dbReference>
<proteinExistence type="predicted"/>
<feature type="compositionally biased region" description="Basic residues" evidence="1">
    <location>
        <begin position="82"/>
        <end position="91"/>
    </location>
</feature>
<comment type="caution">
    <text evidence="2">The sequence shown here is derived from an EMBL/GenBank/DDBJ whole genome shotgun (WGS) entry which is preliminary data.</text>
</comment>
<gene>
    <name evidence="2" type="ORF">ATANTOWER_029217</name>
</gene>
<reference evidence="2 3" key="1">
    <citation type="submission" date="2021-07" db="EMBL/GenBank/DDBJ databases">
        <authorList>
            <person name="Palmer J.M."/>
        </authorList>
    </citation>
    <scope>NUCLEOTIDE SEQUENCE [LARGE SCALE GENOMIC DNA]</scope>
    <source>
        <strain evidence="2 3">AT_MEX2019</strain>
        <tissue evidence="2">Muscle</tissue>
    </source>
</reference>
<dbReference type="Proteomes" id="UP001345963">
    <property type="component" value="Unassembled WGS sequence"/>
</dbReference>
<keyword evidence="3" id="KW-1185">Reference proteome</keyword>
<evidence type="ECO:0000313" key="3">
    <source>
        <dbReference type="Proteomes" id="UP001345963"/>
    </source>
</evidence>
<sequence length="112" mass="12487">MLNICSPWIVIIHQQGDCRPCTKLQRGRVSKDTDTRLATDVEVISIGLENASLLIRRGKIGHIQKVCSSKSSAPEGKDKGRAMQRKSKHMKAQGANYVSQGVEEMHDTDTRR</sequence>
<evidence type="ECO:0000256" key="1">
    <source>
        <dbReference type="SAM" id="MobiDB-lite"/>
    </source>
</evidence>
<feature type="compositionally biased region" description="Basic and acidic residues" evidence="1">
    <location>
        <begin position="103"/>
        <end position="112"/>
    </location>
</feature>
<name>A0ABU7C495_9TELE</name>
<evidence type="ECO:0000313" key="2">
    <source>
        <dbReference type="EMBL" id="MED6256570.1"/>
    </source>
</evidence>